<organism evidence="1">
    <name type="scientific">Oikopleura dioica</name>
    <name type="common">Tunicate</name>
    <dbReference type="NCBI Taxonomy" id="34765"/>
    <lineage>
        <taxon>Eukaryota</taxon>
        <taxon>Metazoa</taxon>
        <taxon>Chordata</taxon>
        <taxon>Tunicata</taxon>
        <taxon>Appendicularia</taxon>
        <taxon>Copelata</taxon>
        <taxon>Oikopleuridae</taxon>
        <taxon>Oikopleura</taxon>
    </lineage>
</organism>
<name>E4YMP8_OIKDI</name>
<gene>
    <name evidence="1" type="ORF">GSOID_T00029793001</name>
</gene>
<accession>E4YMP8</accession>
<evidence type="ECO:0000313" key="1">
    <source>
        <dbReference type="EMBL" id="CBY36757.1"/>
    </source>
</evidence>
<dbReference type="EMBL" id="FN654835">
    <property type="protein sequence ID" value="CBY36757.1"/>
    <property type="molecule type" value="Genomic_DNA"/>
</dbReference>
<reference evidence="1" key="1">
    <citation type="journal article" date="2010" name="Science">
        <title>Plasticity of animal genome architecture unmasked by rapid evolution of a pelagic tunicate.</title>
        <authorList>
            <person name="Denoeud F."/>
            <person name="Henriet S."/>
            <person name="Mungpakdee S."/>
            <person name="Aury J.M."/>
            <person name="Da Silva C."/>
            <person name="Brinkmann H."/>
            <person name="Mikhaleva J."/>
            <person name="Olsen L.C."/>
            <person name="Jubin C."/>
            <person name="Canestro C."/>
            <person name="Bouquet J.M."/>
            <person name="Danks G."/>
            <person name="Poulain J."/>
            <person name="Campsteijn C."/>
            <person name="Adamski M."/>
            <person name="Cross I."/>
            <person name="Yadetie F."/>
            <person name="Muffato M."/>
            <person name="Louis A."/>
            <person name="Butcher S."/>
            <person name="Tsagkogeorga G."/>
            <person name="Konrad A."/>
            <person name="Singh S."/>
            <person name="Jensen M.F."/>
            <person name="Cong E.H."/>
            <person name="Eikeseth-Otteraa H."/>
            <person name="Noel B."/>
            <person name="Anthouard V."/>
            <person name="Porcel B.M."/>
            <person name="Kachouri-Lafond R."/>
            <person name="Nishino A."/>
            <person name="Ugolini M."/>
            <person name="Chourrout P."/>
            <person name="Nishida H."/>
            <person name="Aasland R."/>
            <person name="Huzurbazar S."/>
            <person name="Westhof E."/>
            <person name="Delsuc F."/>
            <person name="Lehrach H."/>
            <person name="Reinhardt R."/>
            <person name="Weissenbach J."/>
            <person name="Roy S.W."/>
            <person name="Artiguenave F."/>
            <person name="Postlethwait J.H."/>
            <person name="Manak J.R."/>
            <person name="Thompson E.M."/>
            <person name="Jaillon O."/>
            <person name="Du Pasquier L."/>
            <person name="Boudinot P."/>
            <person name="Liberles D.A."/>
            <person name="Volff J.N."/>
            <person name="Philippe H."/>
            <person name="Lenhard B."/>
            <person name="Roest Crollius H."/>
            <person name="Wincker P."/>
            <person name="Chourrout D."/>
        </authorList>
    </citation>
    <scope>NUCLEOTIDE SEQUENCE [LARGE SCALE GENOMIC DNA]</scope>
</reference>
<sequence>THQGKCTTCQNSFEQKTESSWVIFCML</sequence>
<dbReference type="AlphaFoldDB" id="E4YMP8"/>
<feature type="non-terminal residue" evidence="1">
    <location>
        <position position="1"/>
    </location>
</feature>
<dbReference type="Proteomes" id="UP000011014">
    <property type="component" value="Unassembled WGS sequence"/>
</dbReference>
<proteinExistence type="predicted"/>
<protein>
    <submittedName>
        <fullName evidence="1">Uncharacterized protein</fullName>
    </submittedName>
</protein>